<dbReference type="InterPro" id="IPR014710">
    <property type="entry name" value="RmlC-like_jellyroll"/>
</dbReference>
<dbReference type="InterPro" id="IPR025979">
    <property type="entry name" value="ChrR-like_cupin_dom"/>
</dbReference>
<proteinExistence type="predicted"/>
<dbReference type="SUPFAM" id="SSF51182">
    <property type="entry name" value="RmlC-like cupins"/>
    <property type="match status" value="2"/>
</dbReference>
<organism evidence="2 3">
    <name type="scientific">Pseudomonas juntendi</name>
    <dbReference type="NCBI Taxonomy" id="2666183"/>
    <lineage>
        <taxon>Bacteria</taxon>
        <taxon>Pseudomonadati</taxon>
        <taxon>Pseudomonadota</taxon>
        <taxon>Gammaproteobacteria</taxon>
        <taxon>Pseudomonadales</taxon>
        <taxon>Pseudomonadaceae</taxon>
        <taxon>Pseudomonas</taxon>
    </lineage>
</organism>
<dbReference type="InterPro" id="IPR011051">
    <property type="entry name" value="RmlC_Cupin_sf"/>
</dbReference>
<dbReference type="RefSeq" id="WP_125855677.1">
    <property type="nucleotide sequence ID" value="NZ_JAOCBV010000001.1"/>
</dbReference>
<evidence type="ECO:0000313" key="3">
    <source>
        <dbReference type="Proteomes" id="UP001160152"/>
    </source>
</evidence>
<dbReference type="Proteomes" id="UP001160152">
    <property type="component" value="Unassembled WGS sequence"/>
</dbReference>
<protein>
    <submittedName>
        <fullName evidence="2">Cupin domain-containing protein</fullName>
    </submittedName>
</protein>
<comment type="caution">
    <text evidence="2">The sequence shown here is derived from an EMBL/GenBank/DDBJ whole genome shotgun (WGS) entry which is preliminary data.</text>
</comment>
<sequence length="223" mass="24627">MLVNADFSRPATVMADDYHWVTSPQPGVERVMLDRVGGEKARATSIVRYAPRSAFPEHFHPGGEEIFVLSGVFSENDRHYPAGYYLRNPPGSSHQPSSLEGTVIFVKLWQMQLEERVSMRIDTRDPAFWVRSAGRDICPLFANAHEHVSLQRLPPGELVFQGCSAGAELLVIEGQVEAQGQTLGQGSWMRLPPGFDPDLVTGAEGATLFIKTGHLRSPIEQTS</sequence>
<accession>A0ABD4YD42</accession>
<feature type="domain" description="ChrR-like cupin" evidence="1">
    <location>
        <begin position="11"/>
        <end position="111"/>
    </location>
</feature>
<dbReference type="Pfam" id="PF12973">
    <property type="entry name" value="Cupin_7"/>
    <property type="match status" value="1"/>
</dbReference>
<dbReference type="AlphaFoldDB" id="A0ABD4YD42"/>
<dbReference type="EMBL" id="JAOCBV010000001">
    <property type="protein sequence ID" value="MDH0757381.1"/>
    <property type="molecule type" value="Genomic_DNA"/>
</dbReference>
<name>A0ABD4YD42_9PSED</name>
<dbReference type="CDD" id="cd20303">
    <property type="entry name" value="cupin_ChrR_1"/>
    <property type="match status" value="1"/>
</dbReference>
<evidence type="ECO:0000313" key="2">
    <source>
        <dbReference type="EMBL" id="MDH0757381.1"/>
    </source>
</evidence>
<evidence type="ECO:0000259" key="1">
    <source>
        <dbReference type="Pfam" id="PF12973"/>
    </source>
</evidence>
<reference evidence="2 3" key="1">
    <citation type="submission" date="2022-09" db="EMBL/GenBank/DDBJ databases">
        <title>Intensive care unit water sources are persistently colonized with multi-drug resistant bacteria and are the site of extensive horizontal gene transfer of antibiotic resistance genes.</title>
        <authorList>
            <person name="Diorio-Toth L."/>
        </authorList>
    </citation>
    <scope>NUCLEOTIDE SEQUENCE [LARGE SCALE GENOMIC DNA]</scope>
    <source>
        <strain evidence="2 3">GD03901</strain>
    </source>
</reference>
<gene>
    <name evidence="2" type="ORF">N5C70_11755</name>
</gene>
<dbReference type="Gene3D" id="2.60.120.10">
    <property type="entry name" value="Jelly Rolls"/>
    <property type="match status" value="1"/>
</dbReference>